<evidence type="ECO:0000256" key="6">
    <source>
        <dbReference type="ARBA" id="ARBA00013185"/>
    </source>
</evidence>
<dbReference type="InterPro" id="IPR011013">
    <property type="entry name" value="Gal_mutarotase_sf_dom"/>
</dbReference>
<protein>
    <recommendedName>
        <fullName evidence="7 11">Aldose 1-epimerase</fullName>
        <ecNumber evidence="6 11">5.1.3.3</ecNumber>
    </recommendedName>
</protein>
<reference evidence="12 13" key="1">
    <citation type="submission" date="2020-10" db="EMBL/GenBank/DDBJ databases">
        <title>Mucilaginibacter mali sp. nov., isolated from rhizosphere soil of apple orchard.</title>
        <authorList>
            <person name="Lee J.-S."/>
            <person name="Kim H.S."/>
            <person name="Kim J.-S."/>
        </authorList>
    </citation>
    <scope>NUCLEOTIDE SEQUENCE [LARGE SCALE GENOMIC DNA]</scope>
    <source>
        <strain evidence="12 13">KCTC 23157</strain>
    </source>
</reference>
<keyword evidence="9 11" id="KW-0413">Isomerase</keyword>
<dbReference type="InterPro" id="IPR008183">
    <property type="entry name" value="Aldose_1/G6P_1-epimerase"/>
</dbReference>
<dbReference type="Gene3D" id="2.70.98.10">
    <property type="match status" value="1"/>
</dbReference>
<evidence type="ECO:0000313" key="12">
    <source>
        <dbReference type="EMBL" id="MBE9666540.1"/>
    </source>
</evidence>
<evidence type="ECO:0000256" key="11">
    <source>
        <dbReference type="PIRNR" id="PIRNR005096"/>
    </source>
</evidence>
<keyword evidence="8" id="KW-0106">Calcium</keyword>
<dbReference type="PROSITE" id="PS51257">
    <property type="entry name" value="PROKAR_LIPOPROTEIN"/>
    <property type="match status" value="1"/>
</dbReference>
<dbReference type="EMBL" id="JADFFM010000001">
    <property type="protein sequence ID" value="MBE9666540.1"/>
    <property type="molecule type" value="Genomic_DNA"/>
</dbReference>
<proteinExistence type="inferred from homology"/>
<comment type="catalytic activity">
    <reaction evidence="1 11">
        <text>alpha-D-glucose = beta-D-glucose</text>
        <dbReference type="Rhea" id="RHEA:10264"/>
        <dbReference type="ChEBI" id="CHEBI:15903"/>
        <dbReference type="ChEBI" id="CHEBI:17925"/>
        <dbReference type="EC" id="5.1.3.3"/>
    </reaction>
</comment>
<comment type="pathway">
    <text evidence="3 11">Carbohydrate metabolism; hexose metabolism.</text>
</comment>
<evidence type="ECO:0000256" key="2">
    <source>
        <dbReference type="ARBA" id="ARBA00001913"/>
    </source>
</evidence>
<name>A0ABR9XH60_9SPHI</name>
<evidence type="ECO:0000256" key="9">
    <source>
        <dbReference type="ARBA" id="ARBA00023235"/>
    </source>
</evidence>
<dbReference type="InterPro" id="IPR014718">
    <property type="entry name" value="GH-type_carb-bd"/>
</dbReference>
<sequence>MNNSLKKHYAIILLAGIAGITACNQPKGSSTSTTTDSTSTSTTTKTTAALPAAAGFQKTIDGKKTNLYYLKNKNGVQAAITNWGGRLVGLVVPNKDGVMTDVVVGFDSLGTYQVAGDFYGATIGRYGNRIGKATFSLEGKTYNLSVNNGPNTLHGGKEGFDTKVWDAKQLNDHALEIDYLSKDGEMGFPGNLNVKVVYDLQDDNSLKISYEATTDKPTIVNLTNHAYWNLNGCGSGTILDHILQIDADAYTPVDTTLIPTGKITPVAGTPFDFRAATAIGARIGNKDEQLKNGKGYDHNWVLNQHDIGKAITTLVGDKTGIQMQVYTTEPGIQFYSGNFMAGKYAIKGGAKNDFRTGLCLETQHYPDSPNKPAFPSTELKPGQTYKTTTIYKFSVKK</sequence>
<keyword evidence="10 11" id="KW-0119">Carbohydrate metabolism</keyword>
<dbReference type="PANTHER" id="PTHR10091:SF0">
    <property type="entry name" value="GALACTOSE MUTAROTASE"/>
    <property type="match status" value="1"/>
</dbReference>
<dbReference type="PIRSF" id="PIRSF005096">
    <property type="entry name" value="GALM"/>
    <property type="match status" value="1"/>
</dbReference>
<comment type="similarity">
    <text evidence="4 11">Belongs to the aldose epimerase family.</text>
</comment>
<dbReference type="NCBIfam" id="NF008277">
    <property type="entry name" value="PRK11055.1"/>
    <property type="match status" value="1"/>
</dbReference>
<evidence type="ECO:0000256" key="10">
    <source>
        <dbReference type="ARBA" id="ARBA00023277"/>
    </source>
</evidence>
<dbReference type="CDD" id="cd09019">
    <property type="entry name" value="galactose_mutarotase_like"/>
    <property type="match status" value="1"/>
</dbReference>
<dbReference type="SUPFAM" id="SSF74650">
    <property type="entry name" value="Galactose mutarotase-like"/>
    <property type="match status" value="1"/>
</dbReference>
<dbReference type="Pfam" id="PF01263">
    <property type="entry name" value="Aldose_epim"/>
    <property type="match status" value="1"/>
</dbReference>
<dbReference type="PROSITE" id="PS00545">
    <property type="entry name" value="ALDOSE_1_EPIMERASE"/>
    <property type="match status" value="1"/>
</dbReference>
<keyword evidence="13" id="KW-1185">Reference proteome</keyword>
<evidence type="ECO:0000256" key="5">
    <source>
        <dbReference type="ARBA" id="ARBA00011245"/>
    </source>
</evidence>
<dbReference type="RefSeq" id="WP_194105890.1">
    <property type="nucleotide sequence ID" value="NZ_JADFFM010000001.1"/>
</dbReference>
<evidence type="ECO:0000256" key="8">
    <source>
        <dbReference type="ARBA" id="ARBA00022837"/>
    </source>
</evidence>
<accession>A0ABR9XH60</accession>
<evidence type="ECO:0000256" key="4">
    <source>
        <dbReference type="ARBA" id="ARBA00006206"/>
    </source>
</evidence>
<evidence type="ECO:0000256" key="3">
    <source>
        <dbReference type="ARBA" id="ARBA00005028"/>
    </source>
</evidence>
<dbReference type="InterPro" id="IPR018052">
    <property type="entry name" value="Ald1_epimerase_CS"/>
</dbReference>
<organism evidence="12 13">
    <name type="scientific">Mucilaginibacter boryungensis</name>
    <dbReference type="NCBI Taxonomy" id="768480"/>
    <lineage>
        <taxon>Bacteria</taxon>
        <taxon>Pseudomonadati</taxon>
        <taxon>Bacteroidota</taxon>
        <taxon>Sphingobacteriia</taxon>
        <taxon>Sphingobacteriales</taxon>
        <taxon>Sphingobacteriaceae</taxon>
        <taxon>Mucilaginibacter</taxon>
    </lineage>
</organism>
<evidence type="ECO:0000256" key="7">
    <source>
        <dbReference type="ARBA" id="ARBA00014165"/>
    </source>
</evidence>
<dbReference type="PANTHER" id="PTHR10091">
    <property type="entry name" value="ALDOSE-1-EPIMERASE"/>
    <property type="match status" value="1"/>
</dbReference>
<comment type="subunit">
    <text evidence="5">Monomer.</text>
</comment>
<dbReference type="InterPro" id="IPR015443">
    <property type="entry name" value="Aldose_1-epimerase"/>
</dbReference>
<evidence type="ECO:0000313" key="13">
    <source>
        <dbReference type="Proteomes" id="UP000632774"/>
    </source>
</evidence>
<gene>
    <name evidence="12" type="ORF">IRJ18_09225</name>
</gene>
<evidence type="ECO:0000256" key="1">
    <source>
        <dbReference type="ARBA" id="ARBA00001614"/>
    </source>
</evidence>
<comment type="cofactor">
    <cofactor evidence="2">
        <name>Ca(2+)</name>
        <dbReference type="ChEBI" id="CHEBI:29108"/>
    </cofactor>
</comment>
<dbReference type="InterPro" id="IPR047215">
    <property type="entry name" value="Galactose_mutarotase-like"/>
</dbReference>
<comment type="caution">
    <text evidence="12">The sequence shown here is derived from an EMBL/GenBank/DDBJ whole genome shotgun (WGS) entry which is preliminary data.</text>
</comment>
<dbReference type="EC" id="5.1.3.3" evidence="6 11"/>
<dbReference type="Proteomes" id="UP000632774">
    <property type="component" value="Unassembled WGS sequence"/>
</dbReference>